<dbReference type="InterPro" id="IPR037185">
    <property type="entry name" value="EmrE-like"/>
</dbReference>
<organism evidence="9 10">
    <name type="scientific">Oceanobacillus luteolus</name>
    <dbReference type="NCBI Taxonomy" id="1274358"/>
    <lineage>
        <taxon>Bacteria</taxon>
        <taxon>Bacillati</taxon>
        <taxon>Bacillota</taxon>
        <taxon>Bacilli</taxon>
        <taxon>Bacillales</taxon>
        <taxon>Bacillaceae</taxon>
        <taxon>Oceanobacillus</taxon>
    </lineage>
</organism>
<evidence type="ECO:0000313" key="9">
    <source>
        <dbReference type="EMBL" id="MFD1609680.1"/>
    </source>
</evidence>
<proteinExistence type="inferred from homology"/>
<keyword evidence="10" id="KW-1185">Reference proteome</keyword>
<comment type="subcellular location">
    <subcellularLocation>
        <location evidence="1 7">Cell membrane</location>
        <topology evidence="1 7">Multi-pass membrane protein</topology>
    </subcellularLocation>
</comment>
<evidence type="ECO:0000256" key="3">
    <source>
        <dbReference type="ARBA" id="ARBA00022475"/>
    </source>
</evidence>
<feature type="transmembrane region" description="Helical" evidence="8">
    <location>
        <begin position="117"/>
        <end position="134"/>
    </location>
</feature>
<feature type="transmembrane region" description="Helical" evidence="8">
    <location>
        <begin position="166"/>
        <end position="187"/>
    </location>
</feature>
<keyword evidence="6 8" id="KW-0472">Membrane</keyword>
<evidence type="ECO:0000256" key="7">
    <source>
        <dbReference type="RuleBase" id="RU003942"/>
    </source>
</evidence>
<protein>
    <submittedName>
        <fullName evidence="9">Multidrug efflux SMR transporter</fullName>
    </submittedName>
</protein>
<keyword evidence="5 8" id="KW-1133">Transmembrane helix</keyword>
<evidence type="ECO:0000256" key="1">
    <source>
        <dbReference type="ARBA" id="ARBA00004651"/>
    </source>
</evidence>
<sequence length="221" mass="24918">MARQTRKKGAKWDVFLYHLILFVVVHIVFVLIVGVLPLSELGSDSYIVFIKENFLNKGVNIYKIHTVNVISGIWKTVLIIHLIIELIETLFPSKKKESIEKTKEKRTKEKKESPNRAWFYLIVAGLLEIIWATALKVDMLAGPLLITLIVSFDLLIRAVKQLGVGTAYAVFTGIGTAGLVIVDTFVFQEPLSFLKIFFIILLVIFIVGLKWTSEAEGDVSK</sequence>
<name>A0ABW4HXY4_9BACI</name>
<evidence type="ECO:0000256" key="2">
    <source>
        <dbReference type="ARBA" id="ARBA00022448"/>
    </source>
</evidence>
<comment type="caution">
    <text evidence="9">The sequence shown here is derived from an EMBL/GenBank/DDBJ whole genome shotgun (WGS) entry which is preliminary data.</text>
</comment>
<evidence type="ECO:0000256" key="6">
    <source>
        <dbReference type="ARBA" id="ARBA00023136"/>
    </source>
</evidence>
<feature type="transmembrane region" description="Helical" evidence="8">
    <location>
        <begin position="12"/>
        <end position="36"/>
    </location>
</feature>
<evidence type="ECO:0000256" key="4">
    <source>
        <dbReference type="ARBA" id="ARBA00022692"/>
    </source>
</evidence>
<feature type="transmembrane region" description="Helical" evidence="8">
    <location>
        <begin position="140"/>
        <end position="159"/>
    </location>
</feature>
<evidence type="ECO:0000256" key="8">
    <source>
        <dbReference type="SAM" id="Phobius"/>
    </source>
</evidence>
<dbReference type="PANTHER" id="PTHR30561:SF0">
    <property type="entry name" value="GUANIDINIUM EXPORTER"/>
    <property type="match status" value="1"/>
</dbReference>
<keyword evidence="4 7" id="KW-0812">Transmembrane</keyword>
<evidence type="ECO:0000313" key="10">
    <source>
        <dbReference type="Proteomes" id="UP001597221"/>
    </source>
</evidence>
<feature type="transmembrane region" description="Helical" evidence="8">
    <location>
        <begin position="72"/>
        <end position="91"/>
    </location>
</feature>
<dbReference type="RefSeq" id="WP_349774369.1">
    <property type="nucleotide sequence ID" value="NZ_JAMBON010000031.1"/>
</dbReference>
<dbReference type="PANTHER" id="PTHR30561">
    <property type="entry name" value="SMR FAMILY PROTON-DEPENDENT DRUG EFFLUX TRANSPORTER SUGE"/>
    <property type="match status" value="1"/>
</dbReference>
<dbReference type="Pfam" id="PF00893">
    <property type="entry name" value="Multi_Drug_Res"/>
    <property type="match status" value="1"/>
</dbReference>
<dbReference type="Proteomes" id="UP001597221">
    <property type="component" value="Unassembled WGS sequence"/>
</dbReference>
<dbReference type="Gene3D" id="1.10.3730.20">
    <property type="match status" value="1"/>
</dbReference>
<dbReference type="SUPFAM" id="SSF103481">
    <property type="entry name" value="Multidrug resistance efflux transporter EmrE"/>
    <property type="match status" value="1"/>
</dbReference>
<accession>A0ABW4HXY4</accession>
<dbReference type="InterPro" id="IPR045324">
    <property type="entry name" value="Small_multidrug_res"/>
</dbReference>
<evidence type="ECO:0000256" key="5">
    <source>
        <dbReference type="ARBA" id="ARBA00022989"/>
    </source>
</evidence>
<keyword evidence="2" id="KW-0813">Transport</keyword>
<reference evidence="10" key="1">
    <citation type="journal article" date="2019" name="Int. J. Syst. Evol. Microbiol.">
        <title>The Global Catalogue of Microorganisms (GCM) 10K type strain sequencing project: providing services to taxonomists for standard genome sequencing and annotation.</title>
        <authorList>
            <consortium name="The Broad Institute Genomics Platform"/>
            <consortium name="The Broad Institute Genome Sequencing Center for Infectious Disease"/>
            <person name="Wu L."/>
            <person name="Ma J."/>
        </authorList>
    </citation>
    <scope>NUCLEOTIDE SEQUENCE [LARGE SCALE GENOMIC DNA]</scope>
    <source>
        <strain evidence="10">CGMCC 1.12376</strain>
    </source>
</reference>
<dbReference type="EMBL" id="JBHUDE010000161">
    <property type="protein sequence ID" value="MFD1609680.1"/>
    <property type="molecule type" value="Genomic_DNA"/>
</dbReference>
<gene>
    <name evidence="9" type="ORF">ACFSBH_18840</name>
</gene>
<keyword evidence="3" id="KW-1003">Cell membrane</keyword>
<comment type="similarity">
    <text evidence="7">Belongs to the drug/metabolite transporter (DMT) superfamily. Small multidrug resistance (SMR) (TC 2.A.7.1) family.</text>
</comment>
<feature type="transmembrane region" description="Helical" evidence="8">
    <location>
        <begin position="193"/>
        <end position="212"/>
    </location>
</feature>
<dbReference type="InterPro" id="IPR000390">
    <property type="entry name" value="Small_drug/metabolite_transptr"/>
</dbReference>